<name>A0ABN7WYQ2_GIGMA</name>
<evidence type="ECO:0000313" key="3">
    <source>
        <dbReference type="Proteomes" id="UP000789901"/>
    </source>
</evidence>
<proteinExistence type="predicted"/>
<feature type="non-terminal residue" evidence="2">
    <location>
        <position position="89"/>
    </location>
</feature>
<feature type="domain" description="NADP-dependent oxidoreductase" evidence="1">
    <location>
        <begin position="1"/>
        <end position="48"/>
    </location>
</feature>
<dbReference type="SUPFAM" id="SSF51430">
    <property type="entry name" value="NAD(P)-linked oxidoreductase"/>
    <property type="match status" value="1"/>
</dbReference>
<feature type="non-terminal residue" evidence="2">
    <location>
        <position position="1"/>
    </location>
</feature>
<dbReference type="EMBL" id="CAJVQB010072227">
    <property type="protein sequence ID" value="CAG8843380.1"/>
    <property type="molecule type" value="Genomic_DNA"/>
</dbReference>
<accession>A0ABN7WYQ2</accession>
<dbReference type="InterPro" id="IPR036812">
    <property type="entry name" value="NAD(P)_OxRdtase_dom_sf"/>
</dbReference>
<keyword evidence="3" id="KW-1185">Reference proteome</keyword>
<evidence type="ECO:0000259" key="1">
    <source>
        <dbReference type="Pfam" id="PF00248"/>
    </source>
</evidence>
<comment type="caution">
    <text evidence="2">The sequence shown here is derived from an EMBL/GenBank/DDBJ whole genome shotgun (WGS) entry which is preliminary data.</text>
</comment>
<organism evidence="2 3">
    <name type="scientific">Gigaspora margarita</name>
    <dbReference type="NCBI Taxonomy" id="4874"/>
    <lineage>
        <taxon>Eukaryota</taxon>
        <taxon>Fungi</taxon>
        <taxon>Fungi incertae sedis</taxon>
        <taxon>Mucoromycota</taxon>
        <taxon>Glomeromycotina</taxon>
        <taxon>Glomeromycetes</taxon>
        <taxon>Diversisporales</taxon>
        <taxon>Gigasporaceae</taxon>
        <taxon>Gigaspora</taxon>
    </lineage>
</organism>
<reference evidence="2 3" key="1">
    <citation type="submission" date="2021-06" db="EMBL/GenBank/DDBJ databases">
        <authorList>
            <person name="Kallberg Y."/>
            <person name="Tangrot J."/>
            <person name="Rosling A."/>
        </authorList>
    </citation>
    <scope>NUCLEOTIDE SEQUENCE [LARGE SCALE GENOMIC DNA]</scope>
    <source>
        <strain evidence="2 3">120-4 pot B 10/14</strain>
    </source>
</reference>
<dbReference type="Pfam" id="PF00248">
    <property type="entry name" value="Aldo_ket_red"/>
    <property type="match status" value="1"/>
</dbReference>
<dbReference type="Gene3D" id="3.20.20.100">
    <property type="entry name" value="NADP-dependent oxidoreductase domain"/>
    <property type="match status" value="1"/>
</dbReference>
<protein>
    <submittedName>
        <fullName evidence="2">42353_t:CDS:1</fullName>
    </submittedName>
</protein>
<dbReference type="InterPro" id="IPR023210">
    <property type="entry name" value="NADP_OxRdtase_dom"/>
</dbReference>
<gene>
    <name evidence="2" type="ORF">GMARGA_LOCUS36511</name>
</gene>
<sequence>VALNWMSQKPGITAPLVGARTKAQLVENLKALEFKLTPEQMARLDAVSAPNDIPFPYSMYRNGLDTFVGKSIQLPDKYRPMLSLEELKK</sequence>
<evidence type="ECO:0000313" key="2">
    <source>
        <dbReference type="EMBL" id="CAG8843380.1"/>
    </source>
</evidence>
<dbReference type="Proteomes" id="UP000789901">
    <property type="component" value="Unassembled WGS sequence"/>
</dbReference>